<keyword evidence="4 12" id="KW-0812">Transmembrane</keyword>
<dbReference type="PANTHER" id="PTHR30474">
    <property type="entry name" value="CELL CYCLE PROTEIN"/>
    <property type="match status" value="1"/>
</dbReference>
<keyword evidence="8 12" id="KW-0472">Membrane</keyword>
<evidence type="ECO:0000256" key="6">
    <source>
        <dbReference type="ARBA" id="ARBA00022984"/>
    </source>
</evidence>
<feature type="transmembrane region" description="Helical" evidence="12">
    <location>
        <begin position="308"/>
        <end position="333"/>
    </location>
</feature>
<keyword evidence="2" id="KW-0328">Glycosyltransferase</keyword>
<evidence type="ECO:0000313" key="14">
    <source>
        <dbReference type="Proteomes" id="UP000837675"/>
    </source>
</evidence>
<dbReference type="GO" id="GO:0051301">
    <property type="term" value="P:cell division"/>
    <property type="evidence" value="ECO:0007669"/>
    <property type="project" value="UniProtKB-KW"/>
</dbReference>
<evidence type="ECO:0000256" key="8">
    <source>
        <dbReference type="ARBA" id="ARBA00023136"/>
    </source>
</evidence>
<feature type="transmembrane region" description="Helical" evidence="12">
    <location>
        <begin position="198"/>
        <end position="216"/>
    </location>
</feature>
<name>A0A8S4BXK9_9ACAR</name>
<keyword evidence="13" id="KW-0132">Cell division</keyword>
<accession>A0A8S4BXK9</accession>
<dbReference type="AlphaFoldDB" id="A0A8S4BXK9"/>
<keyword evidence="5" id="KW-0133">Cell shape</keyword>
<keyword evidence="3" id="KW-0808">Transferase</keyword>
<comment type="catalytic activity">
    <reaction evidence="11">
        <text>[GlcNAc-(1-&gt;4)-Mur2Ac(oyl-L-Ala-gamma-D-Glu-L-Lys-D-Ala-D-Ala)](n)-di-trans,octa-cis-undecaprenyl diphosphate + beta-D-GlcNAc-(1-&gt;4)-Mur2Ac(oyl-L-Ala-gamma-D-Glu-L-Lys-D-Ala-D-Ala)-di-trans,octa-cis-undecaprenyl diphosphate = [GlcNAc-(1-&gt;4)-Mur2Ac(oyl-L-Ala-gamma-D-Glu-L-Lys-D-Ala-D-Ala)](n+1)-di-trans,octa-cis-undecaprenyl diphosphate + di-trans,octa-cis-undecaprenyl diphosphate + H(+)</text>
        <dbReference type="Rhea" id="RHEA:23708"/>
        <dbReference type="Rhea" id="RHEA-COMP:9602"/>
        <dbReference type="Rhea" id="RHEA-COMP:9603"/>
        <dbReference type="ChEBI" id="CHEBI:15378"/>
        <dbReference type="ChEBI" id="CHEBI:58405"/>
        <dbReference type="ChEBI" id="CHEBI:60033"/>
        <dbReference type="ChEBI" id="CHEBI:78435"/>
        <dbReference type="EC" id="2.4.99.28"/>
    </reaction>
</comment>
<evidence type="ECO:0000256" key="5">
    <source>
        <dbReference type="ARBA" id="ARBA00022960"/>
    </source>
</evidence>
<dbReference type="EMBL" id="CAJVAF010000356">
    <property type="protein sequence ID" value="CAG7600571.1"/>
    <property type="molecule type" value="Genomic_DNA"/>
</dbReference>
<evidence type="ECO:0000256" key="4">
    <source>
        <dbReference type="ARBA" id="ARBA00022692"/>
    </source>
</evidence>
<dbReference type="GO" id="GO:0008360">
    <property type="term" value="P:regulation of cell shape"/>
    <property type="evidence" value="ECO:0007669"/>
    <property type="project" value="UniProtKB-KW"/>
</dbReference>
<dbReference type="GO" id="GO:0032153">
    <property type="term" value="C:cell division site"/>
    <property type="evidence" value="ECO:0007669"/>
    <property type="project" value="TreeGrafter"/>
</dbReference>
<feature type="transmembrane region" description="Helical" evidence="12">
    <location>
        <begin position="124"/>
        <end position="140"/>
    </location>
</feature>
<keyword evidence="6" id="KW-0573">Peptidoglycan synthesis</keyword>
<feature type="transmembrane region" description="Helical" evidence="12">
    <location>
        <begin position="270"/>
        <end position="296"/>
    </location>
</feature>
<dbReference type="InterPro" id="IPR001182">
    <property type="entry name" value="FtsW/RodA"/>
</dbReference>
<keyword evidence="13" id="KW-0131">Cell cycle</keyword>
<evidence type="ECO:0000256" key="3">
    <source>
        <dbReference type="ARBA" id="ARBA00022679"/>
    </source>
</evidence>
<organism evidence="13 14">
    <name type="scientific">Hyalomma marginatum</name>
    <dbReference type="NCBI Taxonomy" id="34627"/>
    <lineage>
        <taxon>Eukaryota</taxon>
        <taxon>Metazoa</taxon>
        <taxon>Ecdysozoa</taxon>
        <taxon>Arthropoda</taxon>
        <taxon>Chelicerata</taxon>
        <taxon>Arachnida</taxon>
        <taxon>Acari</taxon>
        <taxon>Parasitiformes</taxon>
        <taxon>Ixodida</taxon>
        <taxon>Ixodoidea</taxon>
        <taxon>Ixodidae</taxon>
        <taxon>Hyalomminae</taxon>
        <taxon>Hyalomma</taxon>
    </lineage>
</organism>
<evidence type="ECO:0000256" key="1">
    <source>
        <dbReference type="ARBA" id="ARBA00004141"/>
    </source>
</evidence>
<evidence type="ECO:0000256" key="7">
    <source>
        <dbReference type="ARBA" id="ARBA00022989"/>
    </source>
</evidence>
<comment type="subcellular location">
    <subcellularLocation>
        <location evidence="1">Membrane</location>
        <topology evidence="1">Multi-pass membrane protein</topology>
    </subcellularLocation>
</comment>
<dbReference type="PANTHER" id="PTHR30474:SF2">
    <property type="entry name" value="PEPTIDOGLYCAN GLYCOSYLTRANSFERASE FTSW-RELATED"/>
    <property type="match status" value="1"/>
</dbReference>
<dbReference type="Pfam" id="PF01098">
    <property type="entry name" value="FTSW_RODA_SPOVE"/>
    <property type="match status" value="1"/>
</dbReference>
<protein>
    <recommendedName>
        <fullName evidence="10">peptidoglycan glycosyltransferase</fullName>
        <ecNumber evidence="10">2.4.99.28</ecNumber>
    </recommendedName>
    <alternativeName>
        <fullName evidence="9">Peptidoglycan polymerase</fullName>
    </alternativeName>
</protein>
<reference evidence="13" key="1">
    <citation type="submission" date="2021-06" db="EMBL/GenBank/DDBJ databases">
        <authorList>
            <person name="Nardi T."/>
            <person name="Nardi T."/>
        </authorList>
    </citation>
    <scope>NUCLEOTIDE SEQUENCE</scope>
</reference>
<feature type="transmembrane region" description="Helical" evidence="12">
    <location>
        <begin position="83"/>
        <end position="101"/>
    </location>
</feature>
<sequence>MLQNKRSSSFLKWWWSIDSLMFIFILSIILIGAFLTATASPGVAEKIGVPYFHFLYKQLLFLGAALGVVILISLMGKKAIKRLALLGFITTLILMVLVLFIGDETKGSRRWINLVGFSLQPSEVLKPFYAVIVALILSSYNYKKRLFHSKSWNVYICLAIHLVICALLLMQPDFGMAITISMVTIGQLFVAGLPLIWVLVAIIFFISATFTAYKMFPHVANRINSFLNPEDNLSYQVEKSIESYVNGGIFGKGPGEGSVKLVLPDSHTDFIFAVAAEEMGALFCMIIIILFASIIIRAMVRISSTKDLFVIYAVVGVMMYFGIQSIFNIGVTLHILPTKGMTLPFISYGGSSALSFAIAIGIYLSLTKKTAFPNAHYITPNYNHMRSIIHDIA</sequence>
<evidence type="ECO:0000256" key="9">
    <source>
        <dbReference type="ARBA" id="ARBA00032370"/>
    </source>
</evidence>
<feature type="transmembrane region" description="Helical" evidence="12">
    <location>
        <begin position="59"/>
        <end position="76"/>
    </location>
</feature>
<dbReference type="EC" id="2.4.99.28" evidence="10"/>
<dbReference type="GO" id="GO:0015648">
    <property type="term" value="F:lipid-linked peptidoglycan transporter activity"/>
    <property type="evidence" value="ECO:0007669"/>
    <property type="project" value="TreeGrafter"/>
</dbReference>
<evidence type="ECO:0000256" key="12">
    <source>
        <dbReference type="SAM" id="Phobius"/>
    </source>
</evidence>
<dbReference type="GO" id="GO:0008955">
    <property type="term" value="F:peptidoglycan glycosyltransferase activity"/>
    <property type="evidence" value="ECO:0007669"/>
    <property type="project" value="UniProtKB-EC"/>
</dbReference>
<keyword evidence="14" id="KW-1185">Reference proteome</keyword>
<proteinExistence type="predicted"/>
<evidence type="ECO:0000256" key="10">
    <source>
        <dbReference type="ARBA" id="ARBA00044770"/>
    </source>
</evidence>
<evidence type="ECO:0000313" key="13">
    <source>
        <dbReference type="EMBL" id="CAG7600571.1"/>
    </source>
</evidence>
<gene>
    <name evidence="13" type="ORF">MHYMCMPASI_01189</name>
</gene>
<dbReference type="GO" id="GO:0005886">
    <property type="term" value="C:plasma membrane"/>
    <property type="evidence" value="ECO:0007669"/>
    <property type="project" value="TreeGrafter"/>
</dbReference>
<feature type="transmembrane region" description="Helical" evidence="12">
    <location>
        <begin position="345"/>
        <end position="366"/>
    </location>
</feature>
<evidence type="ECO:0000256" key="11">
    <source>
        <dbReference type="ARBA" id="ARBA00049902"/>
    </source>
</evidence>
<feature type="transmembrane region" description="Helical" evidence="12">
    <location>
        <begin position="176"/>
        <end position="193"/>
    </location>
</feature>
<comment type="caution">
    <text evidence="13">The sequence shown here is derived from an EMBL/GenBank/DDBJ whole genome shotgun (WGS) entry which is preliminary data.</text>
</comment>
<feature type="transmembrane region" description="Helical" evidence="12">
    <location>
        <begin position="20"/>
        <end position="39"/>
    </location>
</feature>
<keyword evidence="7 12" id="KW-1133">Transmembrane helix</keyword>
<dbReference type="Proteomes" id="UP000837675">
    <property type="component" value="Unassembled WGS sequence"/>
</dbReference>
<feature type="transmembrane region" description="Helical" evidence="12">
    <location>
        <begin position="152"/>
        <end position="170"/>
    </location>
</feature>
<evidence type="ECO:0000256" key="2">
    <source>
        <dbReference type="ARBA" id="ARBA00022676"/>
    </source>
</evidence>